<comment type="subcellular location">
    <subcellularLocation>
        <location evidence="2">Cytoplasm</location>
    </subcellularLocation>
    <subcellularLocation>
        <location evidence="1">Nucleus</location>
    </subcellularLocation>
</comment>
<keyword evidence="3" id="KW-0963">Cytoplasm</keyword>
<feature type="domain" description="Fungal lipase-type" evidence="7">
    <location>
        <begin position="130"/>
        <end position="245"/>
    </location>
</feature>
<comment type="caution">
    <text evidence="9">The sequence shown here is derived from an EMBL/GenBank/DDBJ whole genome shotgun (WGS) entry which is preliminary data.</text>
</comment>
<dbReference type="PANTHER" id="PTHR47413">
    <property type="entry name" value="LIPASE-LIKE PAD4"/>
    <property type="match status" value="1"/>
</dbReference>
<evidence type="ECO:0000256" key="2">
    <source>
        <dbReference type="ARBA" id="ARBA00004496"/>
    </source>
</evidence>
<evidence type="ECO:0000256" key="3">
    <source>
        <dbReference type="ARBA" id="ARBA00022490"/>
    </source>
</evidence>
<dbReference type="GO" id="GO:0006629">
    <property type="term" value="P:lipid metabolic process"/>
    <property type="evidence" value="ECO:0007669"/>
    <property type="project" value="InterPro"/>
</dbReference>
<evidence type="ECO:0000313" key="10">
    <source>
        <dbReference type="Proteomes" id="UP001374584"/>
    </source>
</evidence>
<dbReference type="Gene3D" id="3.40.50.1820">
    <property type="entry name" value="alpha/beta hydrolase"/>
    <property type="match status" value="1"/>
</dbReference>
<dbReference type="Proteomes" id="UP001374584">
    <property type="component" value="Unassembled WGS sequence"/>
</dbReference>
<accession>A0AAN9NFJ3</accession>
<proteinExistence type="predicted"/>
<dbReference type="Pfam" id="PF18117">
    <property type="entry name" value="EDS1_EP"/>
    <property type="match status" value="1"/>
</dbReference>
<feature type="domain" description="EDS1 EP" evidence="8">
    <location>
        <begin position="439"/>
        <end position="656"/>
    </location>
</feature>
<dbReference type="SUPFAM" id="SSF53474">
    <property type="entry name" value="alpha/beta-Hydrolases"/>
    <property type="match status" value="1"/>
</dbReference>
<sequence length="674" mass="76925">MLAILYLAAIQGVLHSKLSKFQCPRDSNVRNIEEKNHYSMPMASNEASPFESRQMLATFVSSTPLLSNSWRLCTQANATPFRTFVVDRVGSSVYVAFSGVQMPGASDPNWRDLVPLDSIGGVPLFSPRRSKEAEEPVMVHAAMFNLFLSLFNSFQNQMLEIVGNKDTKSVVITGHSIGGATASLCTLWLLSYLQSISSSVSILCITYGAPLLGNEYFSQSIFRERWGGNFCHVVSKHDIMPRLLFAPITFLTTQLNSLLQFWHFSMTSEDFGKLANQISEKEKANLFNAVMDYLEAASQEGETSVPILFHPFGNYFFVTEEGAVCVDSPAAIIKMMHLMLATSSPVRSIEDHLKYGYYVNKLSSQTLNQGISMQQRNIPDSSYEAGLELAIQSSGIANQESAITSAKECLKKTRRMGPSPNLNAATLAVSLSKVVPLRAQIEWYKNWCDEQDYQMGYYDSFKRRDSTSSKRDMKININRCKLARFWNDVIDMLERGELPHDFDKRAKWVYASHFYKLLVEPLDIAEYYGKGMHRNKGQHYMQHGRERRYEIFDRWWKNRTVTTAAEENKERSKFASLTQDSCFWARVEEARDWLNCVRSESDAIQLALLWDKIENFERYAINLVENKEVSSDVLFKNSSYSIWVEDLRELKQLKVKVQRLPHQFTGFLDGEVVP</sequence>
<gene>
    <name evidence="9" type="ORF">VNO80_11562</name>
</gene>
<dbReference type="CDD" id="cd00519">
    <property type="entry name" value="Lipase_3"/>
    <property type="match status" value="1"/>
</dbReference>
<keyword evidence="10" id="KW-1185">Reference proteome</keyword>
<evidence type="ECO:0000256" key="5">
    <source>
        <dbReference type="ARBA" id="ARBA00022821"/>
    </source>
</evidence>
<keyword evidence="5" id="KW-0611">Plant defense</keyword>
<dbReference type="GO" id="GO:0006952">
    <property type="term" value="P:defense response"/>
    <property type="evidence" value="ECO:0007669"/>
    <property type="project" value="UniProtKB-KW"/>
</dbReference>
<evidence type="ECO:0008006" key="11">
    <source>
        <dbReference type="Google" id="ProtNLM"/>
    </source>
</evidence>
<dbReference type="PANTHER" id="PTHR47413:SF2">
    <property type="entry name" value="LIPASE-LIKE PAD4"/>
    <property type="match status" value="1"/>
</dbReference>
<evidence type="ECO:0000259" key="8">
    <source>
        <dbReference type="Pfam" id="PF18117"/>
    </source>
</evidence>
<evidence type="ECO:0000259" key="7">
    <source>
        <dbReference type="Pfam" id="PF01764"/>
    </source>
</evidence>
<keyword evidence="6" id="KW-0539">Nucleus</keyword>
<name>A0AAN9NFJ3_PHACN</name>
<dbReference type="GO" id="GO:0016787">
    <property type="term" value="F:hydrolase activity"/>
    <property type="evidence" value="ECO:0007669"/>
    <property type="project" value="UniProtKB-KW"/>
</dbReference>
<evidence type="ECO:0000256" key="4">
    <source>
        <dbReference type="ARBA" id="ARBA00022801"/>
    </source>
</evidence>
<dbReference type="AlphaFoldDB" id="A0AAN9NFJ3"/>
<dbReference type="GO" id="GO:0005737">
    <property type="term" value="C:cytoplasm"/>
    <property type="evidence" value="ECO:0007669"/>
    <property type="project" value="UniProtKB-SubCell"/>
</dbReference>
<dbReference type="InterPro" id="IPR002921">
    <property type="entry name" value="Fungal_lipase-type"/>
</dbReference>
<protein>
    <recommendedName>
        <fullName evidence="11">Lipase-like PAD4</fullName>
    </recommendedName>
</protein>
<evidence type="ECO:0000256" key="1">
    <source>
        <dbReference type="ARBA" id="ARBA00004123"/>
    </source>
</evidence>
<organism evidence="9 10">
    <name type="scientific">Phaseolus coccineus</name>
    <name type="common">Scarlet runner bean</name>
    <name type="synonym">Phaseolus multiflorus</name>
    <dbReference type="NCBI Taxonomy" id="3886"/>
    <lineage>
        <taxon>Eukaryota</taxon>
        <taxon>Viridiplantae</taxon>
        <taxon>Streptophyta</taxon>
        <taxon>Embryophyta</taxon>
        <taxon>Tracheophyta</taxon>
        <taxon>Spermatophyta</taxon>
        <taxon>Magnoliopsida</taxon>
        <taxon>eudicotyledons</taxon>
        <taxon>Gunneridae</taxon>
        <taxon>Pentapetalae</taxon>
        <taxon>rosids</taxon>
        <taxon>fabids</taxon>
        <taxon>Fabales</taxon>
        <taxon>Fabaceae</taxon>
        <taxon>Papilionoideae</taxon>
        <taxon>50 kb inversion clade</taxon>
        <taxon>NPAAA clade</taxon>
        <taxon>indigoferoid/millettioid clade</taxon>
        <taxon>Phaseoleae</taxon>
        <taxon>Phaseolus</taxon>
    </lineage>
</organism>
<evidence type="ECO:0000256" key="6">
    <source>
        <dbReference type="ARBA" id="ARBA00023242"/>
    </source>
</evidence>
<dbReference type="Pfam" id="PF01764">
    <property type="entry name" value="Lipase_3"/>
    <property type="match status" value="1"/>
</dbReference>
<reference evidence="9 10" key="1">
    <citation type="submission" date="2024-01" db="EMBL/GenBank/DDBJ databases">
        <title>The genomes of 5 underutilized Papilionoideae crops provide insights into root nodulation and disease resistanc.</title>
        <authorList>
            <person name="Jiang F."/>
        </authorList>
    </citation>
    <scope>NUCLEOTIDE SEQUENCE [LARGE SCALE GENOMIC DNA]</scope>
    <source>
        <strain evidence="9">JINMINGXINNONG_FW02</strain>
        <tissue evidence="9">Leaves</tissue>
    </source>
</reference>
<dbReference type="InterPro" id="IPR029058">
    <property type="entry name" value="AB_hydrolase_fold"/>
</dbReference>
<dbReference type="EMBL" id="JAYMYR010000004">
    <property type="protein sequence ID" value="KAK7369523.1"/>
    <property type="molecule type" value="Genomic_DNA"/>
</dbReference>
<dbReference type="GO" id="GO:0005634">
    <property type="term" value="C:nucleus"/>
    <property type="evidence" value="ECO:0007669"/>
    <property type="project" value="UniProtKB-SubCell"/>
</dbReference>
<evidence type="ECO:0000313" key="9">
    <source>
        <dbReference type="EMBL" id="KAK7369523.1"/>
    </source>
</evidence>
<dbReference type="InterPro" id="IPR041266">
    <property type="entry name" value="EDS1_EP"/>
</dbReference>
<keyword evidence="4" id="KW-0378">Hydrolase</keyword>